<feature type="region of interest" description="Disordered" evidence="1">
    <location>
        <begin position="179"/>
        <end position="511"/>
    </location>
</feature>
<feature type="compositionally biased region" description="Polar residues" evidence="1">
    <location>
        <begin position="243"/>
        <end position="263"/>
    </location>
</feature>
<dbReference type="EMBL" id="KZ679015">
    <property type="protein sequence ID" value="PSS12641.1"/>
    <property type="molecule type" value="Genomic_DNA"/>
</dbReference>
<feature type="compositionally biased region" description="Polar residues" evidence="1">
    <location>
        <begin position="1"/>
        <end position="10"/>
    </location>
</feature>
<dbReference type="AlphaFoldDB" id="A0A2T3AVF5"/>
<accession>A0A2T3AVF5</accession>
<reference evidence="2 3" key="1">
    <citation type="journal article" date="2018" name="New Phytol.">
        <title>Comparative genomics and transcriptomics depict ericoid mycorrhizal fungi as versatile saprotrophs and plant mutualists.</title>
        <authorList>
            <person name="Martino E."/>
            <person name="Morin E."/>
            <person name="Grelet G.A."/>
            <person name="Kuo A."/>
            <person name="Kohler A."/>
            <person name="Daghino S."/>
            <person name="Barry K.W."/>
            <person name="Cichocki N."/>
            <person name="Clum A."/>
            <person name="Dockter R.B."/>
            <person name="Hainaut M."/>
            <person name="Kuo R.C."/>
            <person name="LaButti K."/>
            <person name="Lindahl B.D."/>
            <person name="Lindquist E.A."/>
            <person name="Lipzen A."/>
            <person name="Khouja H.R."/>
            <person name="Magnuson J."/>
            <person name="Murat C."/>
            <person name="Ohm R.A."/>
            <person name="Singer S.W."/>
            <person name="Spatafora J.W."/>
            <person name="Wang M."/>
            <person name="Veneault-Fourrey C."/>
            <person name="Henrissat B."/>
            <person name="Grigoriev I.V."/>
            <person name="Martin F.M."/>
            <person name="Perotto S."/>
        </authorList>
    </citation>
    <scope>NUCLEOTIDE SEQUENCE [LARGE SCALE GENOMIC DNA]</scope>
    <source>
        <strain evidence="2 3">ATCC 22711</strain>
    </source>
</reference>
<protein>
    <submittedName>
        <fullName evidence="2">Uncharacterized protein</fullName>
    </submittedName>
</protein>
<feature type="compositionally biased region" description="Basic and acidic residues" evidence="1">
    <location>
        <begin position="480"/>
        <end position="511"/>
    </location>
</feature>
<feature type="compositionally biased region" description="Basic and acidic residues" evidence="1">
    <location>
        <begin position="37"/>
        <end position="52"/>
    </location>
</feature>
<dbReference type="GeneID" id="36575788"/>
<evidence type="ECO:0000313" key="2">
    <source>
        <dbReference type="EMBL" id="PSS12641.1"/>
    </source>
</evidence>
<evidence type="ECO:0000256" key="1">
    <source>
        <dbReference type="SAM" id="MobiDB-lite"/>
    </source>
</evidence>
<evidence type="ECO:0000313" key="3">
    <source>
        <dbReference type="Proteomes" id="UP000241818"/>
    </source>
</evidence>
<feature type="compositionally biased region" description="Basic and acidic residues" evidence="1">
    <location>
        <begin position="368"/>
        <end position="397"/>
    </location>
</feature>
<gene>
    <name evidence="2" type="ORF">M430DRAFT_44529</name>
</gene>
<keyword evidence="3" id="KW-1185">Reference proteome</keyword>
<feature type="compositionally biased region" description="Pro residues" evidence="1">
    <location>
        <begin position="192"/>
        <end position="203"/>
    </location>
</feature>
<feature type="compositionally biased region" description="Basic and acidic residues" evidence="1">
    <location>
        <begin position="404"/>
        <end position="413"/>
    </location>
</feature>
<name>A0A2T3AVF5_AMORE</name>
<feature type="compositionally biased region" description="Low complexity" evidence="1">
    <location>
        <begin position="346"/>
        <end position="355"/>
    </location>
</feature>
<dbReference type="InParanoid" id="A0A2T3AVF5"/>
<dbReference type="RefSeq" id="XP_024718639.1">
    <property type="nucleotide sequence ID" value="XM_024867707.1"/>
</dbReference>
<organism evidence="2 3">
    <name type="scientific">Amorphotheca resinae ATCC 22711</name>
    <dbReference type="NCBI Taxonomy" id="857342"/>
    <lineage>
        <taxon>Eukaryota</taxon>
        <taxon>Fungi</taxon>
        <taxon>Dikarya</taxon>
        <taxon>Ascomycota</taxon>
        <taxon>Pezizomycotina</taxon>
        <taxon>Leotiomycetes</taxon>
        <taxon>Helotiales</taxon>
        <taxon>Amorphothecaceae</taxon>
        <taxon>Amorphotheca</taxon>
    </lineage>
</organism>
<sequence length="511" mass="55247">MSDTGSTQTMEDAIEFIPPDPDPSSGPPADQPAPRRRTLDMIREDVTLRSKPDPVGPPELVDQQDQSQSDEGASPTRQRTRRGFRRLNCLWCIKSPDPSNEDARPANEKRLADYWRKARGVFSRSSVLRPEPDANNLFPIVRSNTRYEVQRRSREGSENHEQVVQEELHELFDGHRRRLSGHHQGTLRDPPDPSNPETPPKPIPKNIRGEGQENGDGSSPTHHRPCEVPTCAICHPAGGVQPSPDSLSSDAGASKNDACSTHLDNVPPSCPPSNGPAGHSGTAQVADPRLSYYGGGIGSSMDGNDADVSGTAHTESGVPVPKPWAKRNCQEPCKSIHEDSYPPVDGSHSGSGASSSEKRGRNQHRSNLCREVRYSDTEPEGEVAKAVDVSRADDEARPSQSRPEISEGVREVESDSSGSAEGPLSQIVVLDGEAEVEAGGPGSREPRQGRPLDAGGASPRSIEEDEHNSQDASRVPSPVDLERALNEVLARMDNELSTRSRVDKGKGVDRG</sequence>
<dbReference type="Proteomes" id="UP000241818">
    <property type="component" value="Unassembled WGS sequence"/>
</dbReference>
<feature type="compositionally biased region" description="Pro residues" evidence="1">
    <location>
        <begin position="18"/>
        <end position="31"/>
    </location>
</feature>
<feature type="region of interest" description="Disordered" evidence="1">
    <location>
        <begin position="1"/>
        <end position="81"/>
    </location>
</feature>
<proteinExistence type="predicted"/>